<name>A0AAJ0DRA7_9PEZI</name>
<dbReference type="Proteomes" id="UP001271007">
    <property type="component" value="Unassembled WGS sequence"/>
</dbReference>
<dbReference type="PANTHER" id="PTHR47791:SF1">
    <property type="entry name" value="ENDO MANNANASE, GH76 FAMILY (EUROFUNG)"/>
    <property type="match status" value="1"/>
</dbReference>
<evidence type="ECO:0008006" key="4">
    <source>
        <dbReference type="Google" id="ProtNLM"/>
    </source>
</evidence>
<evidence type="ECO:0000313" key="2">
    <source>
        <dbReference type="EMBL" id="KAK3055381.1"/>
    </source>
</evidence>
<dbReference type="EMBL" id="JAWDJX010000009">
    <property type="protein sequence ID" value="KAK3055381.1"/>
    <property type="molecule type" value="Genomic_DNA"/>
</dbReference>
<sequence length="359" mass="39605">MIFDTKSTVAPPLLLILSFSPSTWAACKAEYSSYAFNAADVLNDLWYDPSTGRWQDLWWQSANMISTLANFASLDWDNYFPIANHFFETTLVAAPQSNNGTFINDYYDDEGWWAMAWLRVYDLTQNSTYLDAAKEIFVDMQTGENATCGGHWWSKDYDDNVAIGNELYLAVAASLANRVPDQKSTYQDIAMKEYDWFISAGLINSNNTINDGLDLSTCEPGGIVWSYNQAAILGALIEMYRLTSNSTYLDTASSIAHGTIDHLTDAGGILTDFGDPGPMDLTTSQFKGVFARNLGYLQSVAPDDAYIIFLQKNADAIWSKARQEDGRIGAAWQGPYFNASAPSQSSALDCLVAATAVSD</sequence>
<evidence type="ECO:0000313" key="3">
    <source>
        <dbReference type="Proteomes" id="UP001271007"/>
    </source>
</evidence>
<evidence type="ECO:0000256" key="1">
    <source>
        <dbReference type="SAM" id="SignalP"/>
    </source>
</evidence>
<reference evidence="2" key="1">
    <citation type="submission" date="2023-04" db="EMBL/GenBank/DDBJ databases">
        <title>Black Yeasts Isolated from many extreme environments.</title>
        <authorList>
            <person name="Coleine C."/>
            <person name="Stajich J.E."/>
            <person name="Selbmann L."/>
        </authorList>
    </citation>
    <scope>NUCLEOTIDE SEQUENCE</scope>
    <source>
        <strain evidence="2">CCFEE 5312</strain>
    </source>
</reference>
<gene>
    <name evidence="2" type="ORF">LTR09_003935</name>
</gene>
<dbReference type="PANTHER" id="PTHR47791">
    <property type="entry name" value="MEIOTICALLY UP-REGULATED GENE 191 PROTEIN"/>
    <property type="match status" value="1"/>
</dbReference>
<dbReference type="GO" id="GO:0005975">
    <property type="term" value="P:carbohydrate metabolic process"/>
    <property type="evidence" value="ECO:0007669"/>
    <property type="project" value="InterPro"/>
</dbReference>
<comment type="caution">
    <text evidence="2">The sequence shown here is derived from an EMBL/GenBank/DDBJ whole genome shotgun (WGS) entry which is preliminary data.</text>
</comment>
<accession>A0AAJ0DRA7</accession>
<dbReference type="Pfam" id="PF03663">
    <property type="entry name" value="Glyco_hydro_76"/>
    <property type="match status" value="1"/>
</dbReference>
<feature type="chain" id="PRO_5042557817" description="Glycoside hydrolase family 76 protein" evidence="1">
    <location>
        <begin position="26"/>
        <end position="359"/>
    </location>
</feature>
<dbReference type="SUPFAM" id="SSF48208">
    <property type="entry name" value="Six-hairpin glycosidases"/>
    <property type="match status" value="1"/>
</dbReference>
<dbReference type="AlphaFoldDB" id="A0AAJ0DRA7"/>
<keyword evidence="1" id="KW-0732">Signal</keyword>
<organism evidence="2 3">
    <name type="scientific">Extremus antarcticus</name>
    <dbReference type="NCBI Taxonomy" id="702011"/>
    <lineage>
        <taxon>Eukaryota</taxon>
        <taxon>Fungi</taxon>
        <taxon>Dikarya</taxon>
        <taxon>Ascomycota</taxon>
        <taxon>Pezizomycotina</taxon>
        <taxon>Dothideomycetes</taxon>
        <taxon>Dothideomycetidae</taxon>
        <taxon>Mycosphaerellales</taxon>
        <taxon>Extremaceae</taxon>
        <taxon>Extremus</taxon>
    </lineage>
</organism>
<dbReference type="Gene3D" id="1.50.10.20">
    <property type="match status" value="1"/>
</dbReference>
<dbReference type="InterPro" id="IPR008928">
    <property type="entry name" value="6-hairpin_glycosidase_sf"/>
</dbReference>
<protein>
    <recommendedName>
        <fullName evidence="4">Glycoside hydrolase family 76 protein</fullName>
    </recommendedName>
</protein>
<dbReference type="InterPro" id="IPR005198">
    <property type="entry name" value="Glyco_hydro_76"/>
</dbReference>
<dbReference type="PROSITE" id="PS51257">
    <property type="entry name" value="PROKAR_LIPOPROTEIN"/>
    <property type="match status" value="1"/>
</dbReference>
<dbReference type="InterPro" id="IPR053169">
    <property type="entry name" value="MUG_Protein"/>
</dbReference>
<feature type="signal peptide" evidence="1">
    <location>
        <begin position="1"/>
        <end position="25"/>
    </location>
</feature>
<keyword evidence="3" id="KW-1185">Reference proteome</keyword>
<proteinExistence type="predicted"/>